<dbReference type="PROSITE" id="PS50049">
    <property type="entry name" value="THD_2"/>
    <property type="match status" value="1"/>
</dbReference>
<dbReference type="GO" id="GO:0005164">
    <property type="term" value="F:tumor necrosis factor receptor binding"/>
    <property type="evidence" value="ECO:0007669"/>
    <property type="project" value="InterPro"/>
</dbReference>
<dbReference type="GO" id="GO:0016020">
    <property type="term" value="C:membrane"/>
    <property type="evidence" value="ECO:0007669"/>
    <property type="project" value="InterPro"/>
</dbReference>
<dbReference type="Gene3D" id="2.60.120.40">
    <property type="match status" value="1"/>
</dbReference>
<dbReference type="AlphaFoldDB" id="A0AAY4BJG8"/>
<keyword evidence="3" id="KW-0812">Transmembrane</keyword>
<feature type="region of interest" description="Disordered" evidence="2">
    <location>
        <begin position="1"/>
        <end position="23"/>
    </location>
</feature>
<comment type="similarity">
    <text evidence="1">Belongs to the tumor necrosis factor family.</text>
</comment>
<keyword evidence="3" id="KW-1133">Transmembrane helix</keyword>
<evidence type="ECO:0000256" key="3">
    <source>
        <dbReference type="SAM" id="Phobius"/>
    </source>
</evidence>
<dbReference type="Proteomes" id="UP000694580">
    <property type="component" value="Unplaced"/>
</dbReference>
<dbReference type="InterPro" id="IPR008983">
    <property type="entry name" value="Tumour_necrosis_fac-like_dom"/>
</dbReference>
<keyword evidence="6" id="KW-1185">Reference proteome</keyword>
<feature type="domain" description="THD" evidence="4">
    <location>
        <begin position="113"/>
        <end position="281"/>
    </location>
</feature>
<feature type="transmembrane region" description="Helical" evidence="3">
    <location>
        <begin position="28"/>
        <end position="50"/>
    </location>
</feature>
<evidence type="ECO:0000256" key="1">
    <source>
        <dbReference type="ARBA" id="ARBA00008670"/>
    </source>
</evidence>
<organism evidence="5 6">
    <name type="scientific">Denticeps clupeoides</name>
    <name type="common">denticle herring</name>
    <dbReference type="NCBI Taxonomy" id="299321"/>
    <lineage>
        <taxon>Eukaryota</taxon>
        <taxon>Metazoa</taxon>
        <taxon>Chordata</taxon>
        <taxon>Craniata</taxon>
        <taxon>Vertebrata</taxon>
        <taxon>Euteleostomi</taxon>
        <taxon>Actinopterygii</taxon>
        <taxon>Neopterygii</taxon>
        <taxon>Teleostei</taxon>
        <taxon>Clupei</taxon>
        <taxon>Clupeiformes</taxon>
        <taxon>Denticipitoidei</taxon>
        <taxon>Denticipitidae</taxon>
        <taxon>Denticeps</taxon>
    </lineage>
</organism>
<keyword evidence="3" id="KW-0472">Membrane</keyword>
<evidence type="ECO:0000256" key="2">
    <source>
        <dbReference type="SAM" id="MobiDB-lite"/>
    </source>
</evidence>
<accession>A0AAY4BJG8</accession>
<feature type="transmembrane region" description="Helical" evidence="3">
    <location>
        <begin position="87"/>
        <end position="108"/>
    </location>
</feature>
<reference evidence="5" key="2">
    <citation type="submission" date="2025-09" db="UniProtKB">
        <authorList>
            <consortium name="Ensembl"/>
        </authorList>
    </citation>
    <scope>IDENTIFICATION</scope>
</reference>
<proteinExistence type="inferred from homology"/>
<protein>
    <recommendedName>
        <fullName evidence="4">THD domain-containing protein</fullName>
    </recommendedName>
</protein>
<name>A0AAY4BJG8_9TELE</name>
<dbReference type="InterPro" id="IPR006052">
    <property type="entry name" value="TNF_dom"/>
</dbReference>
<dbReference type="GO" id="GO:0006955">
    <property type="term" value="P:immune response"/>
    <property type="evidence" value="ECO:0007669"/>
    <property type="project" value="InterPro"/>
</dbReference>
<sequence>MSALTDVQCEQPLVKPPPPQRGSAERRACVSLVAGGFLLLAGATLALLLVRTQREVNITTITLLPAASSLLVSSFGGPRPPKNRAVYYIHLSVITSSILIVISELGPWEKVDIFTRSRPQWCPGGSGLEPATCSLVCRDCGTKLPGNSPLPWNVLPSSEWSHDMYNKSECAVIIPVSGLYAINLQITYRSTPHLDHPDSFIVLKNEVKKQLVRYQPGRNVTILTAMDTVPNTDVWMKTIHSQITLFLGEGDKLQVVVSHPNLVDLGGQAQTKSFWELAFLYA</sequence>
<evidence type="ECO:0000313" key="5">
    <source>
        <dbReference type="Ensembl" id="ENSDCDP00010020747.1"/>
    </source>
</evidence>
<evidence type="ECO:0000313" key="6">
    <source>
        <dbReference type="Proteomes" id="UP000694580"/>
    </source>
</evidence>
<evidence type="ECO:0000259" key="4">
    <source>
        <dbReference type="PROSITE" id="PS50049"/>
    </source>
</evidence>
<dbReference type="Ensembl" id="ENSDCDT00010022338.1">
    <property type="protein sequence ID" value="ENSDCDP00010020747.1"/>
    <property type="gene ID" value="ENSDCDG00010009744.1"/>
</dbReference>
<dbReference type="Pfam" id="PF00229">
    <property type="entry name" value="TNF"/>
    <property type="match status" value="1"/>
</dbReference>
<dbReference type="GeneTree" id="ENSGT01120000277664"/>
<reference evidence="5" key="1">
    <citation type="submission" date="2025-08" db="UniProtKB">
        <authorList>
            <consortium name="Ensembl"/>
        </authorList>
    </citation>
    <scope>IDENTIFICATION</scope>
</reference>
<dbReference type="SUPFAM" id="SSF49842">
    <property type="entry name" value="TNF-like"/>
    <property type="match status" value="1"/>
</dbReference>